<dbReference type="Gene3D" id="2.40.400.10">
    <property type="entry name" value="Acetoacetate decarboxylase-like"/>
    <property type="match status" value="1"/>
</dbReference>
<evidence type="ECO:0000313" key="1">
    <source>
        <dbReference type="EMBL" id="MEP0816133.1"/>
    </source>
</evidence>
<gene>
    <name evidence="1" type="ORF">NC998_03370</name>
</gene>
<evidence type="ECO:0000313" key="2">
    <source>
        <dbReference type="Proteomes" id="UP001464891"/>
    </source>
</evidence>
<dbReference type="SUPFAM" id="SSF160104">
    <property type="entry name" value="Acetoacetate decarboxylase-like"/>
    <property type="match status" value="1"/>
</dbReference>
<accession>A0ABV0J2Z0</accession>
<dbReference type="InterPro" id="IPR023375">
    <property type="entry name" value="ADC_dom_sf"/>
</dbReference>
<dbReference type="Pfam" id="PF06314">
    <property type="entry name" value="ADC"/>
    <property type="match status" value="1"/>
</dbReference>
<reference evidence="1 2" key="1">
    <citation type="submission" date="2022-04" db="EMBL/GenBank/DDBJ databases">
        <title>Positive selection, recombination, and allopatry shape intraspecific diversity of widespread and dominant cyanobacteria.</title>
        <authorList>
            <person name="Wei J."/>
            <person name="Shu W."/>
            <person name="Hu C."/>
        </authorList>
    </citation>
    <scope>NUCLEOTIDE SEQUENCE [LARGE SCALE GENOMIC DNA]</scope>
    <source>
        <strain evidence="1 2">GB2-A4</strain>
    </source>
</reference>
<dbReference type="InterPro" id="IPR039343">
    <property type="entry name" value="NDX1-like"/>
</dbReference>
<name>A0ABV0J2Z0_9CYAN</name>
<dbReference type="Proteomes" id="UP001464891">
    <property type="component" value="Unassembled WGS sequence"/>
</dbReference>
<protein>
    <submittedName>
        <fullName evidence="1">Acetoacetate decarboxylase family protein</fullName>
    </submittedName>
</protein>
<keyword evidence="2" id="KW-1185">Reference proteome</keyword>
<sequence>MPYPSAPWTLRGHALQTLHLVDSASVRSLLPSGLEVLEPWPGKAIASVYLSAYQAGSVLEYNELIVATLIRQAGNIGGWVTHIYVDHPDSVAGGREIWGLPKELAEFTWEAGQTQQVMVRQGDRLLCSLRYDPPFSLWRQPFSATSFSLLDSALLSFGAHLDTRLGVVKGHLEVPANSPLAQIYFGQPWLTVSHAEMELRVDAPQKRVANFTK</sequence>
<dbReference type="EMBL" id="JAMPKM010000001">
    <property type="protein sequence ID" value="MEP0816133.1"/>
    <property type="molecule type" value="Genomic_DNA"/>
</dbReference>
<proteinExistence type="predicted"/>
<organism evidence="1 2">
    <name type="scientific">Trichocoleus desertorum GB2-A4</name>
    <dbReference type="NCBI Taxonomy" id="2933944"/>
    <lineage>
        <taxon>Bacteria</taxon>
        <taxon>Bacillati</taxon>
        <taxon>Cyanobacteriota</taxon>
        <taxon>Cyanophyceae</taxon>
        <taxon>Leptolyngbyales</taxon>
        <taxon>Trichocoleusaceae</taxon>
        <taxon>Trichocoleus</taxon>
    </lineage>
</organism>
<dbReference type="PANTHER" id="PTHR35467">
    <property type="match status" value="1"/>
</dbReference>
<dbReference type="InterPro" id="IPR010451">
    <property type="entry name" value="Acetoacetate_decarboxylase"/>
</dbReference>
<dbReference type="PANTHER" id="PTHR35467:SF2">
    <property type="entry name" value="PROTEIN NEOXANTHIN-DEFICIENT 1"/>
    <property type="match status" value="1"/>
</dbReference>
<comment type="caution">
    <text evidence="1">The sequence shown here is derived from an EMBL/GenBank/DDBJ whole genome shotgun (WGS) entry which is preliminary data.</text>
</comment>